<dbReference type="PANTHER" id="PTHR34585:SF22">
    <property type="entry name" value="HELIX-TURN-HELIX DOMAIN-CONTAINING PROTEIN"/>
    <property type="match status" value="1"/>
</dbReference>
<dbReference type="AlphaFoldDB" id="A0A917DJV0"/>
<name>A0A917DJV0_9BACT</name>
<dbReference type="PANTHER" id="PTHR34585">
    <property type="match status" value="1"/>
</dbReference>
<accession>A0A917DJV0</accession>
<comment type="caution">
    <text evidence="2">The sequence shown here is derived from an EMBL/GenBank/DDBJ whole genome shotgun (WGS) entry which is preliminary data.</text>
</comment>
<keyword evidence="3" id="KW-1185">Reference proteome</keyword>
<gene>
    <name evidence="2" type="ORF">GCM10011514_07260</name>
</gene>
<evidence type="ECO:0000313" key="3">
    <source>
        <dbReference type="Proteomes" id="UP000609064"/>
    </source>
</evidence>
<dbReference type="Pfam" id="PF12728">
    <property type="entry name" value="HTH_17"/>
    <property type="match status" value="1"/>
</dbReference>
<dbReference type="EMBL" id="BMKK01000001">
    <property type="protein sequence ID" value="GGD45809.1"/>
    <property type="molecule type" value="Genomic_DNA"/>
</dbReference>
<protein>
    <submittedName>
        <fullName evidence="2">Transcriptional regulator</fullName>
    </submittedName>
</protein>
<dbReference type="SUPFAM" id="SSF46955">
    <property type="entry name" value="Putative DNA-binding domain"/>
    <property type="match status" value="1"/>
</dbReference>
<evidence type="ECO:0000259" key="1">
    <source>
        <dbReference type="Pfam" id="PF12728"/>
    </source>
</evidence>
<sequence length="101" mass="11829">MLFHKTTYFNQTMAVEIITKEDLLQFKHDLLTELKNVISNPANTTTTKYLQSYEVRKLLNISPGTLQHLRVSGKLPYTKLGGKMFYDYQDIKKMLEKDKVK</sequence>
<proteinExistence type="predicted"/>
<dbReference type="Proteomes" id="UP000609064">
    <property type="component" value="Unassembled WGS sequence"/>
</dbReference>
<dbReference type="InterPro" id="IPR041657">
    <property type="entry name" value="HTH_17"/>
</dbReference>
<reference evidence="2" key="1">
    <citation type="journal article" date="2014" name="Int. J. Syst. Evol. Microbiol.">
        <title>Complete genome sequence of Corynebacterium casei LMG S-19264T (=DSM 44701T), isolated from a smear-ripened cheese.</title>
        <authorList>
            <consortium name="US DOE Joint Genome Institute (JGI-PGF)"/>
            <person name="Walter F."/>
            <person name="Albersmeier A."/>
            <person name="Kalinowski J."/>
            <person name="Ruckert C."/>
        </authorList>
    </citation>
    <scope>NUCLEOTIDE SEQUENCE</scope>
    <source>
        <strain evidence="2">CGMCC 1.15958</strain>
    </source>
</reference>
<dbReference type="InterPro" id="IPR009061">
    <property type="entry name" value="DNA-bd_dom_put_sf"/>
</dbReference>
<feature type="domain" description="Helix-turn-helix" evidence="1">
    <location>
        <begin position="54"/>
        <end position="97"/>
    </location>
</feature>
<reference evidence="2" key="2">
    <citation type="submission" date="2020-09" db="EMBL/GenBank/DDBJ databases">
        <authorList>
            <person name="Sun Q."/>
            <person name="Zhou Y."/>
        </authorList>
    </citation>
    <scope>NUCLEOTIDE SEQUENCE</scope>
    <source>
        <strain evidence="2">CGMCC 1.15958</strain>
    </source>
</reference>
<evidence type="ECO:0000313" key="2">
    <source>
        <dbReference type="EMBL" id="GGD45809.1"/>
    </source>
</evidence>
<organism evidence="2 3">
    <name type="scientific">Emticicia aquatilis</name>
    <dbReference type="NCBI Taxonomy" id="1537369"/>
    <lineage>
        <taxon>Bacteria</taxon>
        <taxon>Pseudomonadati</taxon>
        <taxon>Bacteroidota</taxon>
        <taxon>Cytophagia</taxon>
        <taxon>Cytophagales</taxon>
        <taxon>Leadbetterellaceae</taxon>
        <taxon>Emticicia</taxon>
    </lineage>
</organism>